<organism evidence="3 4">
    <name type="scientific">Ignavigranum ruoffiae</name>
    <dbReference type="NCBI Taxonomy" id="89093"/>
    <lineage>
        <taxon>Bacteria</taxon>
        <taxon>Bacillati</taxon>
        <taxon>Bacillota</taxon>
        <taxon>Bacilli</taxon>
        <taxon>Lactobacillales</taxon>
        <taxon>Aerococcaceae</taxon>
        <taxon>Ignavigranum</taxon>
    </lineage>
</organism>
<accession>A0A1H9EIK0</accession>
<dbReference type="InterPro" id="IPR022742">
    <property type="entry name" value="Hydrolase_4"/>
</dbReference>
<dbReference type="STRING" id="89093.SAMN04488558_10750"/>
<dbReference type="EMBL" id="FOEN01000007">
    <property type="protein sequence ID" value="SEQ25570.1"/>
    <property type="molecule type" value="Genomic_DNA"/>
</dbReference>
<keyword evidence="4" id="KW-1185">Reference proteome</keyword>
<evidence type="ECO:0000259" key="2">
    <source>
        <dbReference type="Pfam" id="PF12146"/>
    </source>
</evidence>
<evidence type="ECO:0000313" key="4">
    <source>
        <dbReference type="Proteomes" id="UP000198833"/>
    </source>
</evidence>
<feature type="domain" description="AB hydrolase-1" evidence="1">
    <location>
        <begin position="93"/>
        <end position="197"/>
    </location>
</feature>
<dbReference type="Gene3D" id="3.40.50.1820">
    <property type="entry name" value="alpha/beta hydrolase"/>
    <property type="match status" value="1"/>
</dbReference>
<evidence type="ECO:0000313" key="3">
    <source>
        <dbReference type="EMBL" id="SEQ25570.1"/>
    </source>
</evidence>
<feature type="domain" description="Serine aminopeptidase S33" evidence="2">
    <location>
        <begin position="228"/>
        <end position="294"/>
    </location>
</feature>
<dbReference type="Proteomes" id="UP000198833">
    <property type="component" value="Unassembled WGS sequence"/>
</dbReference>
<evidence type="ECO:0008006" key="5">
    <source>
        <dbReference type="Google" id="ProtNLM"/>
    </source>
</evidence>
<dbReference type="AlphaFoldDB" id="A0A1H9EIK0"/>
<reference evidence="3 4" key="1">
    <citation type="submission" date="2016-10" db="EMBL/GenBank/DDBJ databases">
        <authorList>
            <person name="de Groot N.N."/>
        </authorList>
    </citation>
    <scope>NUCLEOTIDE SEQUENCE [LARGE SCALE GENOMIC DNA]</scope>
    <source>
        <strain evidence="3 4">DSM 15695</strain>
    </source>
</reference>
<name>A0A1H9EIK0_9LACT</name>
<dbReference type="Pfam" id="PF12146">
    <property type="entry name" value="Hydrolase_4"/>
    <property type="match status" value="1"/>
</dbReference>
<protein>
    <recommendedName>
        <fullName evidence="5">Serine aminopeptidase S33 domain-containing protein</fullName>
    </recommendedName>
</protein>
<dbReference type="SUPFAM" id="SSF53474">
    <property type="entry name" value="alpha/beta-Hydrolases"/>
    <property type="match status" value="1"/>
</dbReference>
<dbReference type="Pfam" id="PF00561">
    <property type="entry name" value="Abhydrolase_1"/>
    <property type="match status" value="1"/>
</dbReference>
<dbReference type="InterPro" id="IPR029058">
    <property type="entry name" value="AB_hydrolase_fold"/>
</dbReference>
<proteinExistence type="predicted"/>
<dbReference type="InterPro" id="IPR000073">
    <property type="entry name" value="AB_hydrolase_1"/>
</dbReference>
<dbReference type="OrthoDB" id="9776685at2"/>
<dbReference type="RefSeq" id="WP_092571990.1">
    <property type="nucleotide sequence ID" value="NZ_CALUDV010000053.1"/>
</dbReference>
<evidence type="ECO:0000259" key="1">
    <source>
        <dbReference type="Pfam" id="PF00561"/>
    </source>
</evidence>
<gene>
    <name evidence="3" type="ORF">SAMN04488558_10750</name>
</gene>
<dbReference type="PANTHER" id="PTHR12277">
    <property type="entry name" value="ALPHA/BETA HYDROLASE DOMAIN-CONTAINING PROTEIN"/>
    <property type="match status" value="1"/>
</dbReference>
<sequence>MRKKILWSILAVIGLLFVGFSVYISIQVADGTTHLVEREDTYENSLTYLKEHDFDLDQFKKEHKMIFSKITSSAFGHKIPLLEVKTSAPSNGAVIMVHGLGGSKESILPISQMFLDLGYDVYAYDQRNSGENMAETNTFGVLESKDLEDVTHRVAKSLDSNQTLILWGESFGGATVGLGAKNLSKEVDYLILDSPVADGEAMTRQELNSISEETGLPLDYMLTLGDWNLRISQGFSLADSKVTEQIKEVPTPLLIVHSKTDEVVPYTMGQEVFQASPAKHKKFISVNQGEHASLFYEQTDLYRQSIEQFLNQTSD</sequence>